<evidence type="ECO:0000313" key="1">
    <source>
        <dbReference type="EMBL" id="GBP84785.1"/>
    </source>
</evidence>
<evidence type="ECO:0000313" key="2">
    <source>
        <dbReference type="Proteomes" id="UP000299102"/>
    </source>
</evidence>
<gene>
    <name evidence="1" type="ORF">EVAR_66655_1</name>
</gene>
<accession>A0A4C1ZDW6</accession>
<dbReference type="EMBL" id="BGZK01001698">
    <property type="protein sequence ID" value="GBP84785.1"/>
    <property type="molecule type" value="Genomic_DNA"/>
</dbReference>
<dbReference type="AlphaFoldDB" id="A0A4C1ZDW6"/>
<proteinExistence type="predicted"/>
<reference evidence="1 2" key="1">
    <citation type="journal article" date="2019" name="Commun. Biol.">
        <title>The bagworm genome reveals a unique fibroin gene that provides high tensile strength.</title>
        <authorList>
            <person name="Kono N."/>
            <person name="Nakamura H."/>
            <person name="Ohtoshi R."/>
            <person name="Tomita M."/>
            <person name="Numata K."/>
            <person name="Arakawa K."/>
        </authorList>
    </citation>
    <scope>NUCLEOTIDE SEQUENCE [LARGE SCALE GENOMIC DNA]</scope>
</reference>
<keyword evidence="2" id="KW-1185">Reference proteome</keyword>
<name>A0A4C1ZDW6_EUMVA</name>
<sequence length="167" mass="18307">MSKQYAPLPGLKWSSPTKRVFQGNALIVNSMYTRPKIVISDLAVSSAWVTTALQRALTTKTQTGHPPAFFVTDNLFYAKATAGSRKDPPTHSAPITSPSEEIKALMSMIFIIDIGEIVLLTNKFKAAANPVEKIFILAEHAPNPFSEAIVQEIRLQTYAAVEKSPLH</sequence>
<protein>
    <submittedName>
        <fullName evidence="1">Uncharacterized protein</fullName>
    </submittedName>
</protein>
<comment type="caution">
    <text evidence="1">The sequence shown here is derived from an EMBL/GenBank/DDBJ whole genome shotgun (WGS) entry which is preliminary data.</text>
</comment>
<dbReference type="Proteomes" id="UP000299102">
    <property type="component" value="Unassembled WGS sequence"/>
</dbReference>
<organism evidence="1 2">
    <name type="scientific">Eumeta variegata</name>
    <name type="common">Bagworm moth</name>
    <name type="synonym">Eumeta japonica</name>
    <dbReference type="NCBI Taxonomy" id="151549"/>
    <lineage>
        <taxon>Eukaryota</taxon>
        <taxon>Metazoa</taxon>
        <taxon>Ecdysozoa</taxon>
        <taxon>Arthropoda</taxon>
        <taxon>Hexapoda</taxon>
        <taxon>Insecta</taxon>
        <taxon>Pterygota</taxon>
        <taxon>Neoptera</taxon>
        <taxon>Endopterygota</taxon>
        <taxon>Lepidoptera</taxon>
        <taxon>Glossata</taxon>
        <taxon>Ditrysia</taxon>
        <taxon>Tineoidea</taxon>
        <taxon>Psychidae</taxon>
        <taxon>Oiketicinae</taxon>
        <taxon>Eumeta</taxon>
    </lineage>
</organism>